<evidence type="ECO:0000256" key="6">
    <source>
        <dbReference type="ARBA" id="ARBA00023136"/>
    </source>
</evidence>
<dbReference type="STRING" id="1560345.AWL63_12655"/>
<feature type="signal peptide" evidence="10">
    <location>
        <begin position="1"/>
        <end position="28"/>
    </location>
</feature>
<evidence type="ECO:0000259" key="12">
    <source>
        <dbReference type="Pfam" id="PF07715"/>
    </source>
</evidence>
<proteinExistence type="inferred from homology"/>
<keyword evidence="5 9" id="KW-0798">TonB box</keyword>
<evidence type="ECO:0000256" key="3">
    <source>
        <dbReference type="ARBA" id="ARBA00022452"/>
    </source>
</evidence>
<protein>
    <submittedName>
        <fullName evidence="13">TonB-dependent receptor</fullName>
    </submittedName>
</protein>
<dbReference type="InterPro" id="IPR039426">
    <property type="entry name" value="TonB-dep_rcpt-like"/>
</dbReference>
<evidence type="ECO:0000313" key="13">
    <source>
        <dbReference type="EMBL" id="AOH84690.1"/>
    </source>
</evidence>
<keyword evidence="2 8" id="KW-0813">Transport</keyword>
<evidence type="ECO:0000256" key="1">
    <source>
        <dbReference type="ARBA" id="ARBA00004571"/>
    </source>
</evidence>
<evidence type="ECO:0000256" key="7">
    <source>
        <dbReference type="ARBA" id="ARBA00023237"/>
    </source>
</evidence>
<evidence type="ECO:0000259" key="11">
    <source>
        <dbReference type="Pfam" id="PF00593"/>
    </source>
</evidence>
<comment type="similarity">
    <text evidence="8 9">Belongs to the TonB-dependent receptor family.</text>
</comment>
<evidence type="ECO:0000256" key="8">
    <source>
        <dbReference type="PROSITE-ProRule" id="PRU01360"/>
    </source>
</evidence>
<feature type="domain" description="TonB-dependent receptor-like beta-barrel" evidence="11">
    <location>
        <begin position="378"/>
        <end position="935"/>
    </location>
</feature>
<dbReference type="OrthoDB" id="7051241at2"/>
<keyword evidence="3 8" id="KW-1134">Transmembrane beta strand</keyword>
<keyword evidence="6 8" id="KW-0472">Membrane</keyword>
<keyword evidence="10" id="KW-0732">Signal</keyword>
<keyword evidence="13" id="KW-0675">Receptor</keyword>
<keyword evidence="4 8" id="KW-0812">Transmembrane</keyword>
<organism evidence="13 14">
    <name type="scientific">Sphingomonas panacis</name>
    <dbReference type="NCBI Taxonomy" id="1560345"/>
    <lineage>
        <taxon>Bacteria</taxon>
        <taxon>Pseudomonadati</taxon>
        <taxon>Pseudomonadota</taxon>
        <taxon>Alphaproteobacteria</taxon>
        <taxon>Sphingomonadales</taxon>
        <taxon>Sphingomonadaceae</taxon>
        <taxon>Sphingomonas</taxon>
    </lineage>
</organism>
<evidence type="ECO:0000256" key="4">
    <source>
        <dbReference type="ARBA" id="ARBA00022692"/>
    </source>
</evidence>
<dbReference type="SUPFAM" id="SSF56935">
    <property type="entry name" value="Porins"/>
    <property type="match status" value="1"/>
</dbReference>
<feature type="chain" id="PRO_5008556255" evidence="10">
    <location>
        <begin position="29"/>
        <end position="971"/>
    </location>
</feature>
<keyword evidence="14" id="KW-1185">Reference proteome</keyword>
<dbReference type="Gene3D" id="2.40.170.20">
    <property type="entry name" value="TonB-dependent receptor, beta-barrel domain"/>
    <property type="match status" value="1"/>
</dbReference>
<dbReference type="Pfam" id="PF07715">
    <property type="entry name" value="Plug"/>
    <property type="match status" value="1"/>
</dbReference>
<dbReference type="PANTHER" id="PTHR47234">
    <property type="match status" value="1"/>
</dbReference>
<dbReference type="GO" id="GO:0009279">
    <property type="term" value="C:cell outer membrane"/>
    <property type="evidence" value="ECO:0007669"/>
    <property type="project" value="UniProtKB-SubCell"/>
</dbReference>
<dbReference type="InterPro" id="IPR012910">
    <property type="entry name" value="Plug_dom"/>
</dbReference>
<dbReference type="InterPro" id="IPR037066">
    <property type="entry name" value="Plug_dom_sf"/>
</dbReference>
<name>A0A1B3ZB94_9SPHN</name>
<comment type="subcellular location">
    <subcellularLocation>
        <location evidence="1 8">Cell outer membrane</location>
        <topology evidence="1 8">Multi-pass membrane protein</topology>
    </subcellularLocation>
</comment>
<dbReference type="EMBL" id="CP014168">
    <property type="protein sequence ID" value="AOH84690.1"/>
    <property type="molecule type" value="Genomic_DNA"/>
</dbReference>
<dbReference type="PROSITE" id="PS52016">
    <property type="entry name" value="TONB_DEPENDENT_REC_3"/>
    <property type="match status" value="1"/>
</dbReference>
<evidence type="ECO:0000256" key="5">
    <source>
        <dbReference type="ARBA" id="ARBA00023077"/>
    </source>
</evidence>
<dbReference type="InterPro" id="IPR036942">
    <property type="entry name" value="Beta-barrel_TonB_sf"/>
</dbReference>
<evidence type="ECO:0000313" key="14">
    <source>
        <dbReference type="Proteomes" id="UP000094256"/>
    </source>
</evidence>
<feature type="domain" description="TonB-dependent receptor plug" evidence="12">
    <location>
        <begin position="53"/>
        <end position="178"/>
    </location>
</feature>
<evidence type="ECO:0000256" key="2">
    <source>
        <dbReference type="ARBA" id="ARBA00022448"/>
    </source>
</evidence>
<dbReference type="Pfam" id="PF00593">
    <property type="entry name" value="TonB_dep_Rec_b-barrel"/>
    <property type="match status" value="1"/>
</dbReference>
<reference evidence="13 14" key="1">
    <citation type="submission" date="2016-01" db="EMBL/GenBank/DDBJ databases">
        <title>Complete genome and mega plasmid sequence of Sphingomonas panacis DCY99 elicits systemic resistance in rice to Xanthomonas oryzae.</title>
        <authorList>
            <person name="Kim Y.J."/>
            <person name="Yang D.C."/>
            <person name="Sing P."/>
        </authorList>
    </citation>
    <scope>NUCLEOTIDE SEQUENCE [LARGE SCALE GENOMIC DNA]</scope>
    <source>
        <strain evidence="13 14">DCY99</strain>
    </source>
</reference>
<dbReference type="Proteomes" id="UP000094256">
    <property type="component" value="Chromosome"/>
</dbReference>
<evidence type="ECO:0000256" key="10">
    <source>
        <dbReference type="SAM" id="SignalP"/>
    </source>
</evidence>
<keyword evidence="7 8" id="KW-0998">Cell outer membrane</keyword>
<sequence length="971" mass="102392">MREMKFGKYSGAAVLALAVAALAGPADAQEAAPSADASDIVVTGSRIRRNPLDQDKPVITVDQSAIGKTGLSSIADVLQRLPSAGGGLNTKVNNAGNIGGPPDGTGVSSGAAEIDLRYLGAKRTLVLVDGMRYVNGSSAGGIPASVDLNTIPTNMIERVEVLQSGASPLYGSDAVAGVVNIITKQSQKGLQANAQFGTYRQGDGHTQNYELSYGIQKPESGTSAVFGGYYTKQEPVKTADRAISQYPSPYATSCTDPAFPDGVGCSGTPPLGRYRVSSAVGKLIGIGTDVTLRAPVAGRNPTAADYTAFNNAGRFNFAPFNYLLTPSERYGAFFNFKQELSDSVHFRTKIIYNKRNSTTQAAFLPLAIGPGAGNGNLLDRISIDATNPYNPFGVTLSSGVNLDGTPSALPANYTGINRRFVEGGQRTFSQDVNTFSASATLDGSFHVGEHKWYWDINGVYGLNDAHQVFTGNLNAARLAQALGPVANCTGDCVPFNIFGGAAVGGTGTITPAMLKYVTFDERDKSKQRLADFTANLSGDLFDLPAGAVGVAIGYEHRDQQASYDPDPVIVAGLGADVPTSPARGGFNTDEIYGEIRVPILANVPFFHRLEFDGAVRHSNYSTFGGNTTFTASGLWKPVPDLLFRGGYAESLRAPSIGELYAGRSRSDATINDPCTSASGGSFQSNATVRANCIANGVPANGSYAEPQGGQIGIFSQGSTALKPETSTTWTAGGVYSPSWARGSFASTLSLEVNYYSIELKNAVDSVPGTLTLNRCAFFGDPVSCANITRTTTGDVAGVNGTLQNLNSINTEGLDATFLYRSPSVYGGTIGLSANAAYLIKYDVSPPAELKAPTLVCKGSERCLATDQAFPEFKLNTTLDWSSAAFGASFTARYISAVYEGDGHRMGATFYGDVQLYFSPEWMDHKMRLTAGVNNIFNKAPPACNTCDSANFDPTTYDLPGQFGYLRLSYGL</sequence>
<dbReference type="InterPro" id="IPR000531">
    <property type="entry name" value="Beta-barrel_TonB"/>
</dbReference>
<evidence type="ECO:0000256" key="9">
    <source>
        <dbReference type="RuleBase" id="RU003357"/>
    </source>
</evidence>
<dbReference type="AlphaFoldDB" id="A0A1B3ZB94"/>
<gene>
    <name evidence="13" type="ORF">AWL63_12655</name>
</gene>
<dbReference type="Gene3D" id="2.170.130.10">
    <property type="entry name" value="TonB-dependent receptor, plug domain"/>
    <property type="match status" value="1"/>
</dbReference>
<dbReference type="PANTHER" id="PTHR47234:SF2">
    <property type="entry name" value="TONB-DEPENDENT RECEPTOR"/>
    <property type="match status" value="1"/>
</dbReference>
<dbReference type="KEGG" id="span:AWL63_12655"/>
<accession>A0A1B3ZB94</accession>